<feature type="transmembrane region" description="Helical" evidence="1">
    <location>
        <begin position="138"/>
        <end position="157"/>
    </location>
</feature>
<keyword evidence="1" id="KW-0812">Transmembrane</keyword>
<dbReference type="Proteomes" id="UP000500961">
    <property type="component" value="Chromosome"/>
</dbReference>
<reference evidence="2 3" key="1">
    <citation type="submission" date="2019-07" db="EMBL/GenBank/DDBJ databases">
        <title>Thalassofilum flectens gen. nov., sp. nov., a novel moderate thermophilic anaerobe from a shallow sea hot spring in Kunashir Island (Russia), representing a new family in the order Bacteroidales, and proposal of Thalassofilacea fam. nov.</title>
        <authorList>
            <person name="Kochetkova T.V."/>
            <person name="Podosokorskaya O.A."/>
            <person name="Novikov A."/>
            <person name="Elcheninov A.G."/>
            <person name="Toshchakov S.V."/>
            <person name="Kublanov I.V."/>
        </authorList>
    </citation>
    <scope>NUCLEOTIDE SEQUENCE [LARGE SCALE GENOMIC DNA]</scope>
    <source>
        <strain evidence="2 3">38-H</strain>
    </source>
</reference>
<keyword evidence="3" id="KW-1185">Reference proteome</keyword>
<evidence type="ECO:0000313" key="2">
    <source>
        <dbReference type="EMBL" id="QKG81122.1"/>
    </source>
</evidence>
<feature type="transmembrane region" description="Helical" evidence="1">
    <location>
        <begin position="85"/>
        <end position="105"/>
    </location>
</feature>
<feature type="transmembrane region" description="Helical" evidence="1">
    <location>
        <begin position="110"/>
        <end position="126"/>
    </location>
</feature>
<dbReference type="AlphaFoldDB" id="A0A7D4CB23"/>
<dbReference type="KEGG" id="ttz:FHG85_12880"/>
<protein>
    <submittedName>
        <fullName evidence="2">Uncharacterized protein</fullName>
    </submittedName>
</protein>
<keyword evidence="1" id="KW-0472">Membrane</keyword>
<dbReference type="RefSeq" id="WP_173076570.1">
    <property type="nucleotide sequence ID" value="NZ_CP041345.1"/>
</dbReference>
<evidence type="ECO:0000313" key="3">
    <source>
        <dbReference type="Proteomes" id="UP000500961"/>
    </source>
</evidence>
<keyword evidence="1" id="KW-1133">Transmembrane helix</keyword>
<name>A0A7D4CB23_9BACT</name>
<feature type="transmembrane region" description="Helical" evidence="1">
    <location>
        <begin position="61"/>
        <end position="79"/>
    </location>
</feature>
<proteinExistence type="predicted"/>
<gene>
    <name evidence="2" type="ORF">FHG85_12880</name>
</gene>
<evidence type="ECO:0000256" key="1">
    <source>
        <dbReference type="SAM" id="Phobius"/>
    </source>
</evidence>
<accession>A0A7D4CB23</accession>
<sequence length="172" mass="19682">MEELIKCPVCGSEATRETINCEKCNFPFKGTEKEKSQFIAKQIVNKGKIEDTQNSIKNARIILFIIAAMNIIVPFFLYFNKPFGIFSIALGIFIGMIFLVFGLLLKRQPFIYTLISLILLLVFYTLELVIDPSLLLRGILWKIIFITGLSFSLSSIVKSNKIMKESKFLQQR</sequence>
<dbReference type="EMBL" id="CP041345">
    <property type="protein sequence ID" value="QKG81122.1"/>
    <property type="molecule type" value="Genomic_DNA"/>
</dbReference>
<organism evidence="2 3">
    <name type="scientific">Tenuifilum thalassicum</name>
    <dbReference type="NCBI Taxonomy" id="2590900"/>
    <lineage>
        <taxon>Bacteria</taxon>
        <taxon>Pseudomonadati</taxon>
        <taxon>Bacteroidota</taxon>
        <taxon>Bacteroidia</taxon>
        <taxon>Bacteroidales</taxon>
        <taxon>Tenuifilaceae</taxon>
        <taxon>Tenuifilum</taxon>
    </lineage>
</organism>